<organism evidence="1 2">
    <name type="scientific">Danio rerio</name>
    <name type="common">Zebrafish</name>
    <name type="synonym">Brachydanio rerio</name>
    <dbReference type="NCBI Taxonomy" id="7955"/>
    <lineage>
        <taxon>Eukaryota</taxon>
        <taxon>Metazoa</taxon>
        <taxon>Chordata</taxon>
        <taxon>Craniata</taxon>
        <taxon>Vertebrata</taxon>
        <taxon>Euteleostomi</taxon>
        <taxon>Actinopterygii</taxon>
        <taxon>Neopterygii</taxon>
        <taxon>Teleostei</taxon>
        <taxon>Ostariophysi</taxon>
        <taxon>Cypriniformes</taxon>
        <taxon>Danionidae</taxon>
        <taxon>Danioninae</taxon>
        <taxon>Danio</taxon>
    </lineage>
</organism>
<reference evidence="2" key="1">
    <citation type="submission" date="2025-08" db="UniProtKB">
        <authorList>
            <consortium name="RefSeq"/>
        </authorList>
    </citation>
    <scope>IDENTIFICATION</scope>
    <source>
        <strain evidence="2">Tuebingen</strain>
        <tissue evidence="2">Fibroblasts and whole tissue</tissue>
    </source>
</reference>
<evidence type="ECO:0000313" key="2">
    <source>
        <dbReference type="RefSeq" id="XP_073799523.1"/>
    </source>
</evidence>
<protein>
    <submittedName>
        <fullName evidence="2">Uncharacterized protein isoform X1</fullName>
    </submittedName>
</protein>
<name>A0AC58IZ72_DANRE</name>
<sequence length="362" mass="39805">MTSTNPTEAGEDPLTEDGGTHDAQSRHELPETQRPTGTDEADQGRLTFAVNEKESEFSTDEPKPSSPVSSSSEQHMIEAFGCNPEVVKQPEPVLSEVFDHEGRQDCEAEEMMPAVVITQAEEVSSDRVEDVFFSVSHTDCTVTASPSDGTELSGSDLLSLKSDTLSLISETNVSCKSDVEDDTRSVTASSVLSLFPRVQLEPIERDWLRCAALGNATTLYLLLQQDPTLVCRKTALHWAAKQGRVETVDMMARRGADINQRAGYTPLHLASIHGHEQVLQLLINNYNAKVNIRDYHGKMAAHYWNGCKDVFAEHKAQSAGSWPRGRRSQSYMQLSVLLSRSQSNRNISAETDGCPLNHSPSS</sequence>
<dbReference type="RefSeq" id="XP_073799523.1">
    <property type="nucleotide sequence ID" value="XM_073943422.1"/>
</dbReference>
<evidence type="ECO:0000313" key="1">
    <source>
        <dbReference type="Proteomes" id="UP000000437"/>
    </source>
</evidence>
<keyword evidence="1" id="KW-1185">Reference proteome</keyword>
<proteinExistence type="predicted"/>
<dbReference type="Proteomes" id="UP000000437">
    <property type="component" value="Chromosome 25"/>
</dbReference>
<gene>
    <name evidence="2" type="primary">LOC110438397</name>
</gene>
<accession>A0AC58IZ72</accession>